<protein>
    <submittedName>
        <fullName evidence="1">Uncharacterized protein</fullName>
    </submittedName>
</protein>
<dbReference type="EMBL" id="KR952337">
    <property type="protein sequence ID" value="AKK32455.1"/>
    <property type="molecule type" value="Genomic_DNA"/>
</dbReference>
<keyword evidence="1" id="KW-0496">Mitochondrion</keyword>
<dbReference type="EMBL" id="LT906358">
    <property type="protein sequence ID" value="SNU78085.1"/>
    <property type="molecule type" value="Genomic_DNA"/>
</dbReference>
<name>A0A0G3ITE3_FUSOX</name>
<dbReference type="EMBL" id="KR952337">
    <property type="protein sequence ID" value="AKK32474.1"/>
    <property type="molecule type" value="Genomic_DNA"/>
</dbReference>
<dbReference type="AlphaFoldDB" id="A0A0G3ITE3"/>
<dbReference type="Proteomes" id="UP000242732">
    <property type="component" value="Mitochondrion MT"/>
</dbReference>
<evidence type="ECO:0000313" key="2">
    <source>
        <dbReference type="EMBL" id="SNU78085.1"/>
    </source>
</evidence>
<organism evidence="1 3">
    <name type="scientific">Fusarium oxysporum</name>
    <name type="common">Fusarium vascular wilt</name>
    <dbReference type="NCBI Taxonomy" id="5507"/>
    <lineage>
        <taxon>Eukaryota</taxon>
        <taxon>Fungi</taxon>
        <taxon>Dikarya</taxon>
        <taxon>Ascomycota</taxon>
        <taxon>Pezizomycotina</taxon>
        <taxon>Sordariomycetes</taxon>
        <taxon>Hypocreomycetidae</taxon>
        <taxon>Hypocreales</taxon>
        <taxon>Nectriaceae</taxon>
        <taxon>Fusarium</taxon>
        <taxon>Fusarium oxysporum species complex</taxon>
    </lineage>
</organism>
<evidence type="ECO:0000313" key="3">
    <source>
        <dbReference type="Proteomes" id="UP000242732"/>
    </source>
</evidence>
<accession>A0A0G3ITE3</accession>
<proteinExistence type="predicted"/>
<reference evidence="2" key="2">
    <citation type="submission" date="2016-12" db="EMBL/GenBank/DDBJ databases">
        <title>Recombination within an asexual species: what the mitochondrial genomes reveal in the Fusarium oxysporum species complex.</title>
        <authorList>
            <person name="Brankovics B."/>
            <person name="Van Dam P."/>
            <person name="Rep M."/>
            <person name="De Hoog G.S."/>
            <person name="Van der Lee T.A.J."/>
            <person name="Waalwijk C."/>
            <person name="Van Diepeningen A.D."/>
        </authorList>
    </citation>
    <scope>NUCLEOTIDE SEQUENCE</scope>
    <source>
        <strain evidence="2">UASWS_AC1</strain>
    </source>
</reference>
<sequence length="151" mass="17180">MKQKLINLLLYKDIHIPRPHVFADLPLKSTAAPVELTEITLKINELLPQLSDFINQFHNIILTNNINVITDGGGNMSLDVPGNMSDTDAEKFSRRISIIDRLITTRGQEINDLLQKGLEIEGKLKKENVNYTSQILDKVNEFNRLNASYKH</sequence>
<reference evidence="1 3" key="1">
    <citation type="submission" date="2015-05" db="EMBL/GenBank/DDBJ databases">
        <authorList>
            <person name="Crovadore J."/>
            <person name="Lefort F."/>
            <person name="Calmin G."/>
            <person name="Schalk M."/>
        </authorList>
    </citation>
    <scope>NUCLEOTIDE SEQUENCE [LARGE SCALE GENOMIC DNA]</scope>
    <source>
        <strain evidence="1 3">UASWS AC1</strain>
    </source>
</reference>
<evidence type="ECO:0000313" key="1">
    <source>
        <dbReference type="EMBL" id="AKK32455.1"/>
    </source>
</evidence>
<geneLocation type="mitochondrion" evidence="1"/>
<gene>
    <name evidence="1" type="primary">orf151</name>
</gene>